<dbReference type="SUPFAM" id="SSF56112">
    <property type="entry name" value="Protein kinase-like (PK-like)"/>
    <property type="match status" value="2"/>
</dbReference>
<gene>
    <name evidence="23" type="ORF">J5N97_011607</name>
</gene>
<feature type="binding site" evidence="18">
    <location>
        <position position="267"/>
    </location>
    <ligand>
        <name>ATP</name>
        <dbReference type="ChEBI" id="CHEBI:30616"/>
    </ligand>
</feature>
<sequence>MPNKTNAQDSYILLNCPPDSNYTIPSPYKTDLDRLLSGLIVSASQSPSLFANASVGTVYGFAQCRPDASISTCFTCLNLSISTFAAQCPLQRSAAVRFDSCLLRYSDRRFFSQLSVDTPRIIVNGGAQVSRISCVARFENYRFFSFSLLPSPPPGNNTDTTTTITGGKSKNGTSTLVLAVVVPLVIVGPLLVATICTCSLMMRRRRAAVRKGQRSGEEAISGDCLLFDLGTLRHATNNFSDENKLGEGGFGSVYKGELSDGQLIAVKRFSWNSGQGVEELKNEVDLLAKLQHRNLVRLLGCCLEEEEKLLVYEYLPNTSLNKYLFGEDLARRGNLDWKSRYKIIEGIGRGLLYLHEDSRLRIIHRDLKASNILLDVDMNPKISDFGIAKLFYLDETQGNTSLIAGTYGYMAPEYAMHGQFSTKSDVYSYGVLVLEIVTGQKASGFRGHGNASDLLTFLWQHWKGGKALEMKDQSLVGDNSIHDEQVLRCIQIGLLCVQEDPSERPSMASVVLMLNSSYIPLRSPSAPASFSRDSMTSGEPRDRAPDLQENEQSNGCTTHSSTTSINDVSISLMEPRTNSQDAPLILQCPPDSNYTIPSSYKNDLDRLLSSIITSASRSPALFSNASLGDVYGLAQCRPDASITDCAACLNRSVSTFASQCLLRRSAATRFDLCLLRYSDRRFFSQLVADKPGVIVNGKDAPDPSVFNQQLNALLGEISSVAPKSASRYAVAVKNSTQSQLIYGMVQCTRDLSVTDCARCLDEEVALFPTNGFGRAGAQIFRLSCTARFESYNFFSLSILPPPPPSPPLPPPPPPLLPPPGNYSPTGCTSSGKNSNTTTLVLAVAIPLVAVIVLLLAIFFCLWWRGKLNDGQEIAVKRFAGTSAQGLVELKNEVAFLAKLQHKNLVKLLGCCLEQQEKLLVYEYLPNTSLDRYLFDPVKRQQLDWARRFRIIEGVSRGLVYLHEDSSLKIIHQDLKASNILLDQDMSPRISDFGIAKLFDVDETHGSTTRIAGT</sequence>
<dbReference type="Proteomes" id="UP001085076">
    <property type="component" value="Miscellaneous, Linkage group lg02"/>
</dbReference>
<evidence type="ECO:0000256" key="3">
    <source>
        <dbReference type="ARBA" id="ARBA00022527"/>
    </source>
</evidence>
<evidence type="ECO:0000256" key="4">
    <source>
        <dbReference type="ARBA" id="ARBA00022553"/>
    </source>
</evidence>
<feature type="domain" description="Gnk2-homologous" evidence="22">
    <location>
        <begin position="582"/>
        <end position="682"/>
    </location>
</feature>
<evidence type="ECO:0000256" key="19">
    <source>
        <dbReference type="SAM" id="MobiDB-lite"/>
    </source>
</evidence>
<dbReference type="InterPro" id="IPR017441">
    <property type="entry name" value="Protein_kinase_ATP_BS"/>
</dbReference>
<evidence type="ECO:0000256" key="2">
    <source>
        <dbReference type="ARBA" id="ARBA00012513"/>
    </source>
</evidence>
<keyword evidence="8" id="KW-0677">Repeat</keyword>
<dbReference type="AlphaFoldDB" id="A0A9D5D315"/>
<protein>
    <recommendedName>
        <fullName evidence="2">non-specific serine/threonine protein kinase</fullName>
        <ecNumber evidence="2">2.7.11.1</ecNumber>
    </recommendedName>
</protein>
<dbReference type="Gene3D" id="1.10.510.10">
    <property type="entry name" value="Transferase(Phosphotransferase) domain 1"/>
    <property type="match status" value="2"/>
</dbReference>
<reference evidence="23" key="1">
    <citation type="submission" date="2021-03" db="EMBL/GenBank/DDBJ databases">
        <authorList>
            <person name="Li Z."/>
            <person name="Yang C."/>
        </authorList>
    </citation>
    <scope>NUCLEOTIDE SEQUENCE</scope>
    <source>
        <strain evidence="23">Dzin_1.0</strain>
        <tissue evidence="23">Leaf</tissue>
    </source>
</reference>
<evidence type="ECO:0000256" key="15">
    <source>
        <dbReference type="ARBA" id="ARBA00023180"/>
    </source>
</evidence>
<dbReference type="Gene3D" id="3.30.430.20">
    <property type="entry name" value="Gnk2 domain, C-X8-C-X2-C motif"/>
    <property type="match status" value="3"/>
</dbReference>
<dbReference type="SMART" id="SM00220">
    <property type="entry name" value="S_TKc"/>
    <property type="match status" value="1"/>
</dbReference>
<feature type="region of interest" description="Disordered" evidence="19">
    <location>
        <begin position="804"/>
        <end position="830"/>
    </location>
</feature>
<evidence type="ECO:0000256" key="5">
    <source>
        <dbReference type="ARBA" id="ARBA00022679"/>
    </source>
</evidence>
<keyword evidence="11 18" id="KW-0067">ATP-binding</keyword>
<dbReference type="Gene3D" id="3.30.200.20">
    <property type="entry name" value="Phosphorylase Kinase, domain 1"/>
    <property type="match status" value="2"/>
</dbReference>
<keyword evidence="12 20" id="KW-1133">Transmembrane helix</keyword>
<dbReference type="InterPro" id="IPR002902">
    <property type="entry name" value="GNK2"/>
</dbReference>
<keyword evidence="13 20" id="KW-0472">Membrane</keyword>
<keyword evidence="5" id="KW-0808">Transferase</keyword>
<feature type="domain" description="Protein kinase" evidence="21">
    <location>
        <begin position="239"/>
        <end position="519"/>
    </location>
</feature>
<keyword evidence="24" id="KW-1185">Reference proteome</keyword>
<dbReference type="CDD" id="cd23509">
    <property type="entry name" value="Gnk2-like"/>
    <property type="match status" value="3"/>
</dbReference>
<dbReference type="FunFam" id="3.30.200.20:FF:000142">
    <property type="entry name" value="Cysteine-rich receptor-like protein kinase 10"/>
    <property type="match status" value="1"/>
</dbReference>
<feature type="region of interest" description="Disordered" evidence="19">
    <location>
        <begin position="524"/>
        <end position="563"/>
    </location>
</feature>
<keyword evidence="14" id="KW-0675">Receptor</keyword>
<dbReference type="EMBL" id="JAGGNH010000002">
    <property type="protein sequence ID" value="KAJ0983352.1"/>
    <property type="molecule type" value="Genomic_DNA"/>
</dbReference>
<dbReference type="GO" id="GO:0005886">
    <property type="term" value="C:plasma membrane"/>
    <property type="evidence" value="ECO:0007669"/>
    <property type="project" value="TreeGrafter"/>
</dbReference>
<feature type="domain" description="Gnk2-homologous" evidence="22">
    <location>
        <begin position="10"/>
        <end position="110"/>
    </location>
</feature>
<evidence type="ECO:0000256" key="7">
    <source>
        <dbReference type="ARBA" id="ARBA00022729"/>
    </source>
</evidence>
<dbReference type="PANTHER" id="PTHR27002:SF1040">
    <property type="entry name" value="OS07G0538400 PROTEIN"/>
    <property type="match status" value="1"/>
</dbReference>
<evidence type="ECO:0000256" key="16">
    <source>
        <dbReference type="ARBA" id="ARBA00047899"/>
    </source>
</evidence>
<evidence type="ECO:0000256" key="13">
    <source>
        <dbReference type="ARBA" id="ARBA00023136"/>
    </source>
</evidence>
<feature type="domain" description="Gnk2-homologous" evidence="22">
    <location>
        <begin position="688"/>
        <end position="793"/>
    </location>
</feature>
<evidence type="ECO:0000259" key="21">
    <source>
        <dbReference type="PROSITE" id="PS50011"/>
    </source>
</evidence>
<dbReference type="FunFam" id="3.30.200.20:FF:001120">
    <property type="entry name" value="Putative DUF26-domain receptor-like protein kinase family protein"/>
    <property type="match status" value="1"/>
</dbReference>
<dbReference type="GO" id="GO:0009737">
    <property type="term" value="P:response to abscisic acid"/>
    <property type="evidence" value="ECO:0007669"/>
    <property type="project" value="UniProtKB-ARBA"/>
</dbReference>
<dbReference type="OrthoDB" id="688481at2759"/>
<feature type="compositionally biased region" description="Polar residues" evidence="19">
    <location>
        <begin position="550"/>
        <end position="563"/>
    </location>
</feature>
<dbReference type="PROSITE" id="PS00108">
    <property type="entry name" value="PROTEIN_KINASE_ST"/>
    <property type="match status" value="2"/>
</dbReference>
<evidence type="ECO:0000256" key="12">
    <source>
        <dbReference type="ARBA" id="ARBA00022989"/>
    </source>
</evidence>
<dbReference type="Pfam" id="PF07714">
    <property type="entry name" value="PK_Tyr_Ser-Thr"/>
    <property type="match status" value="2"/>
</dbReference>
<feature type="transmembrane region" description="Helical" evidence="20">
    <location>
        <begin position="176"/>
        <end position="202"/>
    </location>
</feature>
<dbReference type="FunFam" id="1.10.510.10:FF:000343">
    <property type="entry name" value="Cysteine-rich receptor-like protein kinase 28"/>
    <property type="match status" value="1"/>
</dbReference>
<evidence type="ECO:0000313" key="23">
    <source>
        <dbReference type="EMBL" id="KAJ0983352.1"/>
    </source>
</evidence>
<dbReference type="PROSITE" id="PS51473">
    <property type="entry name" value="GNK2"/>
    <property type="match status" value="3"/>
</dbReference>
<dbReference type="InterPro" id="IPR038408">
    <property type="entry name" value="GNK2_sf"/>
</dbReference>
<comment type="subcellular location">
    <subcellularLocation>
        <location evidence="1">Membrane</location>
        <topology evidence="1">Single-pass membrane protein</topology>
    </subcellularLocation>
</comment>
<dbReference type="InterPro" id="IPR011009">
    <property type="entry name" value="Kinase-like_dom_sf"/>
</dbReference>
<dbReference type="Pfam" id="PF01657">
    <property type="entry name" value="Stress-antifung"/>
    <property type="match status" value="3"/>
</dbReference>
<keyword evidence="4" id="KW-0597">Phosphoprotein</keyword>
<keyword evidence="7" id="KW-0732">Signal</keyword>
<keyword evidence="15" id="KW-0325">Glycoprotein</keyword>
<dbReference type="InterPro" id="IPR008271">
    <property type="entry name" value="Ser/Thr_kinase_AS"/>
</dbReference>
<comment type="caution">
    <text evidence="23">The sequence shown here is derived from an EMBL/GenBank/DDBJ whole genome shotgun (WGS) entry which is preliminary data.</text>
</comment>
<name>A0A9D5D315_9LILI</name>
<evidence type="ECO:0000256" key="8">
    <source>
        <dbReference type="ARBA" id="ARBA00022737"/>
    </source>
</evidence>
<evidence type="ECO:0000256" key="10">
    <source>
        <dbReference type="ARBA" id="ARBA00022777"/>
    </source>
</evidence>
<evidence type="ECO:0000256" key="14">
    <source>
        <dbReference type="ARBA" id="ARBA00023170"/>
    </source>
</evidence>
<evidence type="ECO:0000256" key="17">
    <source>
        <dbReference type="ARBA" id="ARBA00048679"/>
    </source>
</evidence>
<dbReference type="GO" id="GO:0004674">
    <property type="term" value="F:protein serine/threonine kinase activity"/>
    <property type="evidence" value="ECO:0007669"/>
    <property type="project" value="UniProtKB-KW"/>
</dbReference>
<evidence type="ECO:0000256" key="11">
    <source>
        <dbReference type="ARBA" id="ARBA00022840"/>
    </source>
</evidence>
<keyword evidence="9 18" id="KW-0547">Nucleotide-binding</keyword>
<evidence type="ECO:0000259" key="22">
    <source>
        <dbReference type="PROSITE" id="PS51473"/>
    </source>
</evidence>
<dbReference type="GO" id="GO:0005524">
    <property type="term" value="F:ATP binding"/>
    <property type="evidence" value="ECO:0007669"/>
    <property type="project" value="UniProtKB-UniRule"/>
</dbReference>
<dbReference type="InterPro" id="IPR000719">
    <property type="entry name" value="Prot_kinase_dom"/>
</dbReference>
<dbReference type="EC" id="2.7.11.1" evidence="2"/>
<keyword evidence="6 20" id="KW-0812">Transmembrane</keyword>
<organism evidence="23 24">
    <name type="scientific">Dioscorea zingiberensis</name>
    <dbReference type="NCBI Taxonomy" id="325984"/>
    <lineage>
        <taxon>Eukaryota</taxon>
        <taxon>Viridiplantae</taxon>
        <taxon>Streptophyta</taxon>
        <taxon>Embryophyta</taxon>
        <taxon>Tracheophyta</taxon>
        <taxon>Spermatophyta</taxon>
        <taxon>Magnoliopsida</taxon>
        <taxon>Liliopsida</taxon>
        <taxon>Dioscoreales</taxon>
        <taxon>Dioscoreaceae</taxon>
        <taxon>Dioscorea</taxon>
    </lineage>
</organism>
<dbReference type="CDD" id="cd14066">
    <property type="entry name" value="STKc_IRAK"/>
    <property type="match status" value="1"/>
</dbReference>
<dbReference type="FunFam" id="1.10.510.10:FF:001023">
    <property type="entry name" value="Os07g0541700 protein"/>
    <property type="match status" value="1"/>
</dbReference>
<feature type="domain" description="Protein kinase" evidence="21">
    <location>
        <begin position="822"/>
        <end position="1013"/>
    </location>
</feature>
<feature type="transmembrane region" description="Helical" evidence="20">
    <location>
        <begin position="839"/>
        <end position="863"/>
    </location>
</feature>
<dbReference type="PROSITE" id="PS50011">
    <property type="entry name" value="PROTEIN_KINASE_DOM"/>
    <property type="match status" value="2"/>
</dbReference>
<dbReference type="PANTHER" id="PTHR27002">
    <property type="entry name" value="RECEPTOR-LIKE SERINE/THREONINE-PROTEIN KINASE SD1-8"/>
    <property type="match status" value="1"/>
</dbReference>
<comment type="catalytic activity">
    <reaction evidence="17">
        <text>L-seryl-[protein] + ATP = O-phospho-L-seryl-[protein] + ADP + H(+)</text>
        <dbReference type="Rhea" id="RHEA:17989"/>
        <dbReference type="Rhea" id="RHEA-COMP:9863"/>
        <dbReference type="Rhea" id="RHEA-COMP:11604"/>
        <dbReference type="ChEBI" id="CHEBI:15378"/>
        <dbReference type="ChEBI" id="CHEBI:29999"/>
        <dbReference type="ChEBI" id="CHEBI:30616"/>
        <dbReference type="ChEBI" id="CHEBI:83421"/>
        <dbReference type="ChEBI" id="CHEBI:456216"/>
        <dbReference type="EC" id="2.7.11.1"/>
    </reaction>
</comment>
<comment type="catalytic activity">
    <reaction evidence="16">
        <text>L-threonyl-[protein] + ATP = O-phospho-L-threonyl-[protein] + ADP + H(+)</text>
        <dbReference type="Rhea" id="RHEA:46608"/>
        <dbReference type="Rhea" id="RHEA-COMP:11060"/>
        <dbReference type="Rhea" id="RHEA-COMP:11605"/>
        <dbReference type="ChEBI" id="CHEBI:15378"/>
        <dbReference type="ChEBI" id="CHEBI:30013"/>
        <dbReference type="ChEBI" id="CHEBI:30616"/>
        <dbReference type="ChEBI" id="CHEBI:61977"/>
        <dbReference type="ChEBI" id="CHEBI:456216"/>
        <dbReference type="EC" id="2.7.11.1"/>
    </reaction>
</comment>
<evidence type="ECO:0000256" key="20">
    <source>
        <dbReference type="SAM" id="Phobius"/>
    </source>
</evidence>
<feature type="compositionally biased region" description="Polar residues" evidence="19">
    <location>
        <begin position="526"/>
        <end position="537"/>
    </location>
</feature>
<evidence type="ECO:0000256" key="1">
    <source>
        <dbReference type="ARBA" id="ARBA00004167"/>
    </source>
</evidence>
<feature type="compositionally biased region" description="Pro residues" evidence="19">
    <location>
        <begin position="804"/>
        <end position="821"/>
    </location>
</feature>
<evidence type="ECO:0000256" key="6">
    <source>
        <dbReference type="ARBA" id="ARBA00022692"/>
    </source>
</evidence>
<evidence type="ECO:0000256" key="9">
    <source>
        <dbReference type="ARBA" id="ARBA00022741"/>
    </source>
</evidence>
<evidence type="ECO:0000256" key="18">
    <source>
        <dbReference type="PROSITE-ProRule" id="PRU10141"/>
    </source>
</evidence>
<dbReference type="InterPro" id="IPR001245">
    <property type="entry name" value="Ser-Thr/Tyr_kinase_cat_dom"/>
</dbReference>
<proteinExistence type="predicted"/>
<dbReference type="PROSITE" id="PS00107">
    <property type="entry name" value="PROTEIN_KINASE_ATP"/>
    <property type="match status" value="1"/>
</dbReference>
<keyword evidence="10" id="KW-0418">Kinase</keyword>
<accession>A0A9D5D315</accession>
<reference evidence="23" key="2">
    <citation type="journal article" date="2022" name="Hortic Res">
        <title>The genome of Dioscorea zingiberensis sheds light on the biosynthesis, origin and evolution of the medicinally important diosgenin saponins.</title>
        <authorList>
            <person name="Li Y."/>
            <person name="Tan C."/>
            <person name="Li Z."/>
            <person name="Guo J."/>
            <person name="Li S."/>
            <person name="Chen X."/>
            <person name="Wang C."/>
            <person name="Dai X."/>
            <person name="Yang H."/>
            <person name="Song W."/>
            <person name="Hou L."/>
            <person name="Xu J."/>
            <person name="Tong Z."/>
            <person name="Xu A."/>
            <person name="Yuan X."/>
            <person name="Wang W."/>
            <person name="Yang Q."/>
            <person name="Chen L."/>
            <person name="Sun Z."/>
            <person name="Wang K."/>
            <person name="Pan B."/>
            <person name="Chen J."/>
            <person name="Bao Y."/>
            <person name="Liu F."/>
            <person name="Qi X."/>
            <person name="Gang D.R."/>
            <person name="Wen J."/>
            <person name="Li J."/>
        </authorList>
    </citation>
    <scope>NUCLEOTIDE SEQUENCE</scope>
    <source>
        <strain evidence="23">Dzin_1.0</strain>
    </source>
</reference>
<evidence type="ECO:0000313" key="24">
    <source>
        <dbReference type="Proteomes" id="UP001085076"/>
    </source>
</evidence>
<keyword evidence="3" id="KW-0723">Serine/threonine-protein kinase</keyword>